<accession>A0A0F7JWN6</accession>
<organism evidence="2 3">
    <name type="scientific">Sedimenticola thiotaurini</name>
    <dbReference type="NCBI Taxonomy" id="1543721"/>
    <lineage>
        <taxon>Bacteria</taxon>
        <taxon>Pseudomonadati</taxon>
        <taxon>Pseudomonadota</taxon>
        <taxon>Gammaproteobacteria</taxon>
        <taxon>Chromatiales</taxon>
        <taxon>Sedimenticolaceae</taxon>
        <taxon>Sedimenticola</taxon>
    </lineage>
</organism>
<dbReference type="Pfam" id="PF10011">
    <property type="entry name" value="DUF2254"/>
    <property type="match status" value="1"/>
</dbReference>
<sequence>MKPLRYSRLFKLWDQVHSSYWFIPTLMVALSAMLAFLLILADQHYVLDPADESPWLFPGEADSARVILSTIATVMMTVVSLTFSITIVVLTLASSQFGPRLIYNFMRDRKSQVALGLFLACFVFCLLILRSVQSAAGGGFVPQLGTSAAMLFALVSVGMLIFYIHHIADSIHASRIIANVRNELEMIVTRLLPERSGSAVEEEEDRQYLIRLMDDSAVPVPARERGVLQAVEETRLVTWAEQHDLFIRLNYRPGQFVLCGATLFDVSPSERVPKEQLDDLQDAFRFGHQRTLVQDIEFPFQQLVEIALRALSPGINDPYTATSCLDELGSGLVLFSGRGAGSTICRDKDGKARVLLQAVDFTRLTDTAFVQIRQSAAVFPTVMMHMLKVIGAIAPVIDDREHDTILRRHAIAIHAMAVQALCYSEDRHAVDACFRQVMSQLDGGE</sequence>
<feature type="transmembrane region" description="Helical" evidence="1">
    <location>
        <begin position="113"/>
        <end position="132"/>
    </location>
</feature>
<dbReference type="KEGG" id="seds:AAY24_04745"/>
<feature type="transmembrane region" description="Helical" evidence="1">
    <location>
        <begin position="21"/>
        <end position="46"/>
    </location>
</feature>
<keyword evidence="1" id="KW-0472">Membrane</keyword>
<dbReference type="InterPro" id="IPR018723">
    <property type="entry name" value="DUF2254_membrane"/>
</dbReference>
<keyword evidence="1" id="KW-1133">Transmembrane helix</keyword>
<protein>
    <recommendedName>
        <fullName evidence="4">DUF2254 domain-containing protein</fullName>
    </recommendedName>
</protein>
<dbReference type="PATRIC" id="fig|1543721.4.peg.995"/>
<proteinExistence type="predicted"/>
<evidence type="ECO:0000256" key="1">
    <source>
        <dbReference type="SAM" id="Phobius"/>
    </source>
</evidence>
<dbReference type="Proteomes" id="UP000034410">
    <property type="component" value="Chromosome"/>
</dbReference>
<evidence type="ECO:0000313" key="2">
    <source>
        <dbReference type="EMBL" id="AKH19779.1"/>
    </source>
</evidence>
<name>A0A0F7JWN6_9GAMM</name>
<evidence type="ECO:0008006" key="4">
    <source>
        <dbReference type="Google" id="ProtNLM"/>
    </source>
</evidence>
<feature type="transmembrane region" description="Helical" evidence="1">
    <location>
        <begin position="66"/>
        <end position="92"/>
    </location>
</feature>
<keyword evidence="3" id="KW-1185">Reference proteome</keyword>
<keyword evidence="1" id="KW-0812">Transmembrane</keyword>
<feature type="transmembrane region" description="Helical" evidence="1">
    <location>
        <begin position="144"/>
        <end position="165"/>
    </location>
</feature>
<dbReference type="RefSeq" id="WP_046858715.1">
    <property type="nucleotide sequence ID" value="NZ_CP011412.1"/>
</dbReference>
<dbReference type="EMBL" id="CP011412">
    <property type="protein sequence ID" value="AKH19779.1"/>
    <property type="molecule type" value="Genomic_DNA"/>
</dbReference>
<evidence type="ECO:0000313" key="3">
    <source>
        <dbReference type="Proteomes" id="UP000034410"/>
    </source>
</evidence>
<reference evidence="2 3" key="1">
    <citation type="journal article" date="2015" name="Genome Announc.">
        <title>Complete Genome Sequence of Sedimenticola thiotaurini Strain SIP-G1, a Polyphosphate- and Polyhydroxyalkanoate-Accumulating Sulfur-Oxidizing Gammaproteobacterium Isolated from Salt Marsh Sediments.</title>
        <authorList>
            <person name="Flood B.E."/>
            <person name="Jones D.S."/>
            <person name="Bailey J.V."/>
        </authorList>
    </citation>
    <scope>NUCLEOTIDE SEQUENCE [LARGE SCALE GENOMIC DNA]</scope>
    <source>
        <strain evidence="2 3">SIP-G1</strain>
    </source>
</reference>
<gene>
    <name evidence="2" type="ORF">AAY24_04745</name>
</gene>
<dbReference type="AlphaFoldDB" id="A0A0F7JWN6"/>